<dbReference type="InterPro" id="IPR012925">
    <property type="entry name" value="TipAS_dom"/>
</dbReference>
<dbReference type="PROSITE" id="PS50937">
    <property type="entry name" value="HTH_MERR_2"/>
    <property type="match status" value="1"/>
</dbReference>
<keyword evidence="2" id="KW-0238">DNA-binding</keyword>
<dbReference type="Pfam" id="PF13411">
    <property type="entry name" value="MerR_1"/>
    <property type="match status" value="1"/>
</dbReference>
<dbReference type="Pfam" id="PF07739">
    <property type="entry name" value="TipAS"/>
    <property type="match status" value="1"/>
</dbReference>
<keyword evidence="1" id="KW-0805">Transcription regulation</keyword>
<dbReference type="CDD" id="cd01106">
    <property type="entry name" value="HTH_TipAL-Mta"/>
    <property type="match status" value="1"/>
</dbReference>
<sequence length="253" mass="28804">MSTQTEWSMHEITRVTGTTSRTLRHYDHIGLLPPSRLGSNGYRFYDTDTLVRLQRILLLRELGLGLKEIAEVVDGQQPEAEALQAHLDLMQLERNQLDRRIAAVNTTLTKRAEGKTLMATEMFDGFDHTQYEEEVTQRWGREAYQSGDRWLRSLSAEERKGFQAEQAQIQEDYAEAYRAQLDPGAEQVRAITARLHQWLRAPMGSVSQGYFLGLADLYVADDRFAANYGGTEGATYVRDAMRAYAESAQFDAE</sequence>
<dbReference type="AlphaFoldDB" id="A0A9D2ECC0"/>
<proteinExistence type="predicted"/>
<dbReference type="InterPro" id="IPR009061">
    <property type="entry name" value="DNA-bd_dom_put_sf"/>
</dbReference>
<comment type="caution">
    <text evidence="6">The sequence shown here is derived from an EMBL/GenBank/DDBJ whole genome shotgun (WGS) entry which is preliminary data.</text>
</comment>
<dbReference type="PANTHER" id="PTHR30204:SF90">
    <property type="entry name" value="HTH-TYPE TRANSCRIPTIONAL ACTIVATOR MTA"/>
    <property type="match status" value="1"/>
</dbReference>
<reference evidence="6" key="1">
    <citation type="journal article" date="2021" name="PeerJ">
        <title>Extensive microbial diversity within the chicken gut microbiome revealed by metagenomics and culture.</title>
        <authorList>
            <person name="Gilroy R."/>
            <person name="Ravi A."/>
            <person name="Getino M."/>
            <person name="Pursley I."/>
            <person name="Horton D.L."/>
            <person name="Alikhan N.F."/>
            <person name="Baker D."/>
            <person name="Gharbi K."/>
            <person name="Hall N."/>
            <person name="Watson M."/>
            <person name="Adriaenssens E.M."/>
            <person name="Foster-Nyarko E."/>
            <person name="Jarju S."/>
            <person name="Secka A."/>
            <person name="Antonio M."/>
            <person name="Oren A."/>
            <person name="Chaudhuri R.R."/>
            <person name="La Ragione R."/>
            <person name="Hildebrand F."/>
            <person name="Pallen M.J."/>
        </authorList>
    </citation>
    <scope>NUCLEOTIDE SEQUENCE</scope>
    <source>
        <strain evidence="6">ChiGjej4B4-7305</strain>
    </source>
</reference>
<accession>A0A9D2ECC0</accession>
<keyword evidence="4" id="KW-0804">Transcription</keyword>
<dbReference type="EMBL" id="DXBY01000055">
    <property type="protein sequence ID" value="HIZ34741.1"/>
    <property type="molecule type" value="Genomic_DNA"/>
</dbReference>
<organism evidence="6 7">
    <name type="scientific">Candidatus Ruania gallistercoris</name>
    <dbReference type="NCBI Taxonomy" id="2838746"/>
    <lineage>
        <taxon>Bacteria</taxon>
        <taxon>Bacillati</taxon>
        <taxon>Actinomycetota</taxon>
        <taxon>Actinomycetes</taxon>
        <taxon>Micrococcales</taxon>
        <taxon>Ruaniaceae</taxon>
        <taxon>Ruania</taxon>
    </lineage>
</organism>
<dbReference type="GO" id="GO:0003677">
    <property type="term" value="F:DNA binding"/>
    <property type="evidence" value="ECO:0007669"/>
    <property type="project" value="UniProtKB-KW"/>
</dbReference>
<evidence type="ECO:0000256" key="1">
    <source>
        <dbReference type="ARBA" id="ARBA00023015"/>
    </source>
</evidence>
<dbReference type="InterPro" id="IPR036244">
    <property type="entry name" value="TipA-like_antibiotic-bd"/>
</dbReference>
<name>A0A9D2ECC0_9MICO</name>
<dbReference type="Gene3D" id="1.10.490.50">
    <property type="entry name" value="Antibiotic binding domain of TipA-like multidrug resistance regulators"/>
    <property type="match status" value="1"/>
</dbReference>
<dbReference type="InterPro" id="IPR000551">
    <property type="entry name" value="MerR-type_HTH_dom"/>
</dbReference>
<evidence type="ECO:0000259" key="5">
    <source>
        <dbReference type="PROSITE" id="PS50937"/>
    </source>
</evidence>
<keyword evidence="3" id="KW-0010">Activator</keyword>
<protein>
    <submittedName>
        <fullName evidence="6">MerR family transcriptional regulator</fullName>
    </submittedName>
</protein>
<reference evidence="6" key="2">
    <citation type="submission" date="2021-04" db="EMBL/GenBank/DDBJ databases">
        <authorList>
            <person name="Gilroy R."/>
        </authorList>
    </citation>
    <scope>NUCLEOTIDE SEQUENCE</scope>
    <source>
        <strain evidence="6">ChiGjej4B4-7305</strain>
    </source>
</reference>
<dbReference type="SMART" id="SM00422">
    <property type="entry name" value="HTH_MERR"/>
    <property type="match status" value="1"/>
</dbReference>
<evidence type="ECO:0000256" key="3">
    <source>
        <dbReference type="ARBA" id="ARBA00023159"/>
    </source>
</evidence>
<dbReference type="PANTHER" id="PTHR30204">
    <property type="entry name" value="REDOX-CYCLING DRUG-SENSING TRANSCRIPTIONAL ACTIVATOR SOXR"/>
    <property type="match status" value="1"/>
</dbReference>
<evidence type="ECO:0000256" key="2">
    <source>
        <dbReference type="ARBA" id="ARBA00023125"/>
    </source>
</evidence>
<dbReference type="Proteomes" id="UP000824037">
    <property type="component" value="Unassembled WGS sequence"/>
</dbReference>
<evidence type="ECO:0000313" key="7">
    <source>
        <dbReference type="Proteomes" id="UP000824037"/>
    </source>
</evidence>
<evidence type="ECO:0000256" key="4">
    <source>
        <dbReference type="ARBA" id="ARBA00023163"/>
    </source>
</evidence>
<dbReference type="InterPro" id="IPR047057">
    <property type="entry name" value="MerR_fam"/>
</dbReference>
<feature type="domain" description="HTH merR-type" evidence="5">
    <location>
        <begin position="6"/>
        <end position="75"/>
    </location>
</feature>
<dbReference type="GO" id="GO:0003700">
    <property type="term" value="F:DNA-binding transcription factor activity"/>
    <property type="evidence" value="ECO:0007669"/>
    <property type="project" value="InterPro"/>
</dbReference>
<gene>
    <name evidence="6" type="ORF">H9815_03095</name>
</gene>
<dbReference type="SUPFAM" id="SSF89082">
    <property type="entry name" value="Antibiotic binding domain of TipA-like multidrug resistance regulators"/>
    <property type="match status" value="1"/>
</dbReference>
<dbReference type="SUPFAM" id="SSF46955">
    <property type="entry name" value="Putative DNA-binding domain"/>
    <property type="match status" value="1"/>
</dbReference>
<evidence type="ECO:0000313" key="6">
    <source>
        <dbReference type="EMBL" id="HIZ34741.1"/>
    </source>
</evidence>
<dbReference type="Gene3D" id="1.10.1660.10">
    <property type="match status" value="1"/>
</dbReference>